<organism evidence="1 2">
    <name type="scientific">Mucor flavus</name>
    <dbReference type="NCBI Taxonomy" id="439312"/>
    <lineage>
        <taxon>Eukaryota</taxon>
        <taxon>Fungi</taxon>
        <taxon>Fungi incertae sedis</taxon>
        <taxon>Mucoromycota</taxon>
        <taxon>Mucoromycotina</taxon>
        <taxon>Mucoromycetes</taxon>
        <taxon>Mucorales</taxon>
        <taxon>Mucorineae</taxon>
        <taxon>Mucoraceae</taxon>
        <taxon>Mucor</taxon>
    </lineage>
</organism>
<protein>
    <submittedName>
        <fullName evidence="1">Uncharacterized protein</fullName>
    </submittedName>
</protein>
<dbReference type="EMBL" id="BAABUK010000009">
    <property type="protein sequence ID" value="GAA5811239.1"/>
    <property type="molecule type" value="Genomic_DNA"/>
</dbReference>
<gene>
    <name evidence="1" type="ORF">MFLAVUS_004671</name>
</gene>
<name>A0ABP9YWK4_9FUNG</name>
<comment type="caution">
    <text evidence="1">The sequence shown here is derived from an EMBL/GenBank/DDBJ whole genome shotgun (WGS) entry which is preliminary data.</text>
</comment>
<proteinExistence type="predicted"/>
<sequence>MFKVKIFINYYILKYPENLVNDFFQQNFWYSLCRVVCKQLSVQEFQAKYTHIQHLEDLWTELNGYQNVDLIVEKEGLTNYGQVLSSACETTATCYNNYYIENFENIICNYYIYMIRREFLDVKISVIKRLVYEHVINQVLSSNPVVAVAENILTSLSQEVKDAVQVFIGPLIVELKNRLPSFDITKATQNTNPFGILPVLRHILSKYEALITENSIRETHDGQSGSSQHTSSSIENKKNLIFGLFPNPGLKWCYIKIDSQNVAGIFSGAALKKEADETLFHYTQRRFYKCFNFAKLKIKSLEDLQNLPTNKGKMFLNGMYTDGYTCRVLFCCQYKPSLPVENVSLELEDFNVDEVKKHFRPCAVDPGRKDVFVYYHDNNDLRRLSSQECYAMGGTVRRQRKEQDRKRISGIEQIETHIPSPKTTSCLQYVSHLEYMFQHMDALFGFYGFEAARIKWLKYVASQRSIEEAVNILLNGSKKSHREMFQEGDPHKMPLIVFGDGLKNKSQVKYRGLRTDINEFKTSKTCNSCFSNDLENLKCGEGDSARRIHQVLKCKTRNIFWNRDVMASKNMFSIAQSIWTGNDRPTIFQRQTATLNVVASAHSGESTA</sequence>
<dbReference type="Proteomes" id="UP001473302">
    <property type="component" value="Unassembled WGS sequence"/>
</dbReference>
<keyword evidence="2" id="KW-1185">Reference proteome</keyword>
<evidence type="ECO:0000313" key="2">
    <source>
        <dbReference type="Proteomes" id="UP001473302"/>
    </source>
</evidence>
<reference evidence="1 2" key="1">
    <citation type="submission" date="2024-04" db="EMBL/GenBank/DDBJ databases">
        <title>genome sequences of Mucor flavus KT1a and Helicostylum pulchrum KT1b strains isolated from the surface of a dry-aged beef.</title>
        <authorList>
            <person name="Toyotome T."/>
            <person name="Hosono M."/>
            <person name="Torimaru M."/>
            <person name="Fukuda K."/>
            <person name="Mikami N."/>
        </authorList>
    </citation>
    <scope>NUCLEOTIDE SEQUENCE [LARGE SCALE GENOMIC DNA]</scope>
    <source>
        <strain evidence="1 2">KT1a</strain>
    </source>
</reference>
<accession>A0ABP9YWK4</accession>
<evidence type="ECO:0000313" key="1">
    <source>
        <dbReference type="EMBL" id="GAA5811239.1"/>
    </source>
</evidence>